<dbReference type="EMBL" id="CAJNOJ010000354">
    <property type="protein sequence ID" value="CAF1414058.1"/>
    <property type="molecule type" value="Genomic_DNA"/>
</dbReference>
<dbReference type="Proteomes" id="UP000663852">
    <property type="component" value="Unassembled WGS sequence"/>
</dbReference>
<evidence type="ECO:0000256" key="1">
    <source>
        <dbReference type="SAM" id="Coils"/>
    </source>
</evidence>
<evidence type="ECO:0000256" key="2">
    <source>
        <dbReference type="SAM" id="MobiDB-lite"/>
    </source>
</evidence>
<gene>
    <name evidence="3" type="ORF">EDS130_LOCUS36954</name>
</gene>
<proteinExistence type="predicted"/>
<comment type="caution">
    <text evidence="3">The sequence shown here is derived from an EMBL/GenBank/DDBJ whole genome shotgun (WGS) entry which is preliminary data.</text>
</comment>
<feature type="region of interest" description="Disordered" evidence="2">
    <location>
        <begin position="1"/>
        <end position="38"/>
    </location>
</feature>
<protein>
    <submittedName>
        <fullName evidence="3">Uncharacterized protein</fullName>
    </submittedName>
</protein>
<feature type="coiled-coil region" evidence="1">
    <location>
        <begin position="127"/>
        <end position="162"/>
    </location>
</feature>
<evidence type="ECO:0000313" key="4">
    <source>
        <dbReference type="Proteomes" id="UP000663852"/>
    </source>
</evidence>
<dbReference type="OrthoDB" id="10042452at2759"/>
<feature type="compositionally biased region" description="Low complexity" evidence="2">
    <location>
        <begin position="1"/>
        <end position="14"/>
    </location>
</feature>
<accession>A0A815LT04</accession>
<feature type="compositionally biased region" description="Polar residues" evidence="2">
    <location>
        <begin position="25"/>
        <end position="38"/>
    </location>
</feature>
<organism evidence="3 4">
    <name type="scientific">Adineta ricciae</name>
    <name type="common">Rotifer</name>
    <dbReference type="NCBI Taxonomy" id="249248"/>
    <lineage>
        <taxon>Eukaryota</taxon>
        <taxon>Metazoa</taxon>
        <taxon>Spiralia</taxon>
        <taxon>Gnathifera</taxon>
        <taxon>Rotifera</taxon>
        <taxon>Eurotatoria</taxon>
        <taxon>Bdelloidea</taxon>
        <taxon>Adinetida</taxon>
        <taxon>Adinetidae</taxon>
        <taxon>Adineta</taxon>
    </lineage>
</organism>
<sequence>MSSTMSASSSSGSAKVHTAQAENVHVQSVVQTESQSKVSMENTKKINDLMARLGSTHLQVDEYSRRRTEEISEAVTESIKKVVAETQVQQQQLLADANTRTVTIENDFKLKLQEYVAKLDADKAALLAQLEKELHTRQEQILEAARKRIDDLNEEANRLKMGVLKEAQAQSNAQVTKITEQVSVLGQEDAARRLQSTTTTVITTKAAAAGETHVEGAAVTVGKTTHTESSKASSSSSSSSAHYQSH</sequence>
<feature type="compositionally biased region" description="Low complexity" evidence="2">
    <location>
        <begin position="230"/>
        <end position="246"/>
    </location>
</feature>
<name>A0A815LT04_ADIRI</name>
<feature type="region of interest" description="Disordered" evidence="2">
    <location>
        <begin position="222"/>
        <end position="246"/>
    </location>
</feature>
<dbReference type="AlphaFoldDB" id="A0A815LT04"/>
<evidence type="ECO:0000313" key="3">
    <source>
        <dbReference type="EMBL" id="CAF1414058.1"/>
    </source>
</evidence>
<reference evidence="3" key="1">
    <citation type="submission" date="2021-02" db="EMBL/GenBank/DDBJ databases">
        <authorList>
            <person name="Nowell W R."/>
        </authorList>
    </citation>
    <scope>NUCLEOTIDE SEQUENCE</scope>
</reference>
<keyword evidence="1" id="KW-0175">Coiled coil</keyword>